<evidence type="ECO:0000259" key="13">
    <source>
        <dbReference type="Pfam" id="PF08496"/>
    </source>
</evidence>
<evidence type="ECO:0000256" key="11">
    <source>
        <dbReference type="SAM" id="Phobius"/>
    </source>
</evidence>
<feature type="transmembrane region" description="Helical" evidence="11">
    <location>
        <begin position="6"/>
        <end position="28"/>
    </location>
</feature>
<dbReference type="KEGG" id="pmai:CF386_06090"/>
<evidence type="ECO:0000256" key="2">
    <source>
        <dbReference type="ARBA" id="ARBA00008683"/>
    </source>
</evidence>
<dbReference type="GO" id="GO:0005886">
    <property type="term" value="C:plasma membrane"/>
    <property type="evidence" value="ECO:0007669"/>
    <property type="project" value="UniProtKB-SubCell"/>
</dbReference>
<keyword evidence="10" id="KW-0175">Coiled coil</keyword>
<evidence type="ECO:0000313" key="14">
    <source>
        <dbReference type="EMBL" id="ASK78605.1"/>
    </source>
</evidence>
<keyword evidence="15" id="KW-1185">Reference proteome</keyword>
<dbReference type="GO" id="GO:0004252">
    <property type="term" value="F:serine-type endopeptidase activity"/>
    <property type="evidence" value="ECO:0007669"/>
    <property type="project" value="InterPro"/>
</dbReference>
<dbReference type="SUPFAM" id="SSF52096">
    <property type="entry name" value="ClpP/crotonase"/>
    <property type="match status" value="1"/>
</dbReference>
<dbReference type="Proteomes" id="UP000242175">
    <property type="component" value="Chromosome large"/>
</dbReference>
<proteinExistence type="inferred from homology"/>
<dbReference type="PANTHER" id="PTHR42987:SF4">
    <property type="entry name" value="PROTEASE SOHB-RELATED"/>
    <property type="match status" value="1"/>
</dbReference>
<dbReference type="Pfam" id="PF08496">
    <property type="entry name" value="Peptidase_S49_N"/>
    <property type="match status" value="1"/>
</dbReference>
<protein>
    <submittedName>
        <fullName evidence="14">Protease SohB</fullName>
    </submittedName>
</protein>
<dbReference type="NCBIfam" id="NF008745">
    <property type="entry name" value="PRK11778.1"/>
    <property type="match status" value="1"/>
</dbReference>
<keyword evidence="8 11" id="KW-1133">Transmembrane helix</keyword>
<dbReference type="EMBL" id="CP022355">
    <property type="protein sequence ID" value="ASK78605.1"/>
    <property type="molecule type" value="Genomic_DNA"/>
</dbReference>
<feature type="coiled-coil region" evidence="10">
    <location>
        <begin position="64"/>
        <end position="91"/>
    </location>
</feature>
<evidence type="ECO:0000256" key="8">
    <source>
        <dbReference type="ARBA" id="ARBA00022989"/>
    </source>
</evidence>
<dbReference type="OrthoDB" id="5614232at2"/>
<dbReference type="Pfam" id="PF01343">
    <property type="entry name" value="Peptidase_S49"/>
    <property type="match status" value="1"/>
</dbReference>
<evidence type="ECO:0000256" key="10">
    <source>
        <dbReference type="SAM" id="Coils"/>
    </source>
</evidence>
<name>A0A220VE10_9GAMM</name>
<dbReference type="RefSeq" id="WP_089073513.1">
    <property type="nucleotide sequence ID" value="NZ_CBCSAM010000001.1"/>
</dbReference>
<comment type="similarity">
    <text evidence="2">Belongs to the peptidase S49 family.</text>
</comment>
<reference evidence="14 15" key="1">
    <citation type="journal article" date="2016" name="Int. J. Syst. Evol. Microbiol.">
        <title>Paraphotobacterium marinum gen. nov., sp. nov., a member of the family Vibrionaceae, isolated from surface seawater.</title>
        <authorList>
            <person name="Huang Z."/>
            <person name="Dong C."/>
            <person name="Shao Z."/>
        </authorList>
    </citation>
    <scope>NUCLEOTIDE SEQUENCE [LARGE SCALE GENOMIC DNA]</scope>
    <source>
        <strain evidence="14 15">NSCS20N07D</strain>
    </source>
</reference>
<dbReference type="InterPro" id="IPR002142">
    <property type="entry name" value="Peptidase_S49"/>
</dbReference>
<keyword evidence="6" id="KW-0378">Hydrolase</keyword>
<keyword evidence="5 11" id="KW-0812">Transmembrane</keyword>
<feature type="domain" description="Peptidase S49" evidence="12">
    <location>
        <begin position="165"/>
        <end position="313"/>
    </location>
</feature>
<evidence type="ECO:0000256" key="7">
    <source>
        <dbReference type="ARBA" id="ARBA00022825"/>
    </source>
</evidence>
<keyword evidence="4 14" id="KW-0645">Protease</keyword>
<dbReference type="CDD" id="cd07023">
    <property type="entry name" value="S49_Sppa_N_C"/>
    <property type="match status" value="1"/>
</dbReference>
<dbReference type="InterPro" id="IPR013703">
    <property type="entry name" value="Peptidase_S49_N_proteobac"/>
</dbReference>
<dbReference type="Gene3D" id="3.90.226.10">
    <property type="entry name" value="2-enoyl-CoA Hydratase, Chain A, domain 1"/>
    <property type="match status" value="1"/>
</dbReference>
<keyword evidence="9 11" id="KW-0472">Membrane</keyword>
<evidence type="ECO:0000256" key="4">
    <source>
        <dbReference type="ARBA" id="ARBA00022670"/>
    </source>
</evidence>
<organism evidence="14 15">
    <name type="scientific">Paraphotobacterium marinum</name>
    <dbReference type="NCBI Taxonomy" id="1755811"/>
    <lineage>
        <taxon>Bacteria</taxon>
        <taxon>Pseudomonadati</taxon>
        <taxon>Pseudomonadota</taxon>
        <taxon>Gammaproteobacteria</taxon>
        <taxon>Vibrionales</taxon>
        <taxon>Vibrionaceae</taxon>
        <taxon>Paraphotobacterium</taxon>
    </lineage>
</organism>
<dbReference type="InterPro" id="IPR047272">
    <property type="entry name" value="S49_SppA_C"/>
</dbReference>
<dbReference type="GO" id="GO:0006508">
    <property type="term" value="P:proteolysis"/>
    <property type="evidence" value="ECO:0007669"/>
    <property type="project" value="UniProtKB-KW"/>
</dbReference>
<dbReference type="Gene3D" id="6.20.330.10">
    <property type="match status" value="1"/>
</dbReference>
<evidence type="ECO:0000313" key="15">
    <source>
        <dbReference type="Proteomes" id="UP000242175"/>
    </source>
</evidence>
<evidence type="ECO:0000256" key="9">
    <source>
        <dbReference type="ARBA" id="ARBA00023136"/>
    </source>
</evidence>
<dbReference type="InterPro" id="IPR029045">
    <property type="entry name" value="ClpP/crotonase-like_dom_sf"/>
</dbReference>
<evidence type="ECO:0000256" key="5">
    <source>
        <dbReference type="ARBA" id="ARBA00022692"/>
    </source>
</evidence>
<dbReference type="PANTHER" id="PTHR42987">
    <property type="entry name" value="PEPTIDASE S49"/>
    <property type="match status" value="1"/>
</dbReference>
<feature type="domain" description="Peptidase S49 N-terminal proteobacteria" evidence="13">
    <location>
        <begin position="3"/>
        <end position="162"/>
    </location>
</feature>
<accession>A0A220VE10</accession>
<comment type="subcellular location">
    <subcellularLocation>
        <location evidence="1">Cell membrane</location>
    </subcellularLocation>
</comment>
<keyword evidence="3" id="KW-1003">Cell membrane</keyword>
<gene>
    <name evidence="14" type="ORF">CF386_06090</name>
</gene>
<keyword evidence="7" id="KW-0720">Serine protease</keyword>
<sequence>MGFLAEYSLFIIKFVSVIVFFFLILMILKSGRSKASKQGSIVATNLSDNYRSYTKVIDEVIFDKFSLKQKLKSEKKEAEKLSKQKNLATKKELKNKSDLNKLRDNKMFVINFKGSIDAREVESLREEISAIISVAIPGDEVLLRLESGGGMVHGYGLAASQLDRLKKNKIKLTVSIDKVAASGGYMMACVGDQLLSAPFAIIGSIGVIAQIPNFSKILKKNDIDFEQMTAGEFKRTVTMFGENTPKAKEKFQEELEHTHKLFKDFVAYHRRDLDLEKVATGEHWFGVTAKDLGLVDSIQTSDDYIKDIVKQKEIIEIKFLKKKSISDKITKSSVNIIDDILSKVVHRNTNHLL</sequence>
<dbReference type="AlphaFoldDB" id="A0A220VE10"/>
<evidence type="ECO:0000256" key="6">
    <source>
        <dbReference type="ARBA" id="ARBA00022801"/>
    </source>
</evidence>
<evidence type="ECO:0000256" key="1">
    <source>
        <dbReference type="ARBA" id="ARBA00004236"/>
    </source>
</evidence>
<evidence type="ECO:0000256" key="3">
    <source>
        <dbReference type="ARBA" id="ARBA00022475"/>
    </source>
</evidence>
<evidence type="ECO:0000259" key="12">
    <source>
        <dbReference type="Pfam" id="PF01343"/>
    </source>
</evidence>